<evidence type="ECO:0000313" key="2">
    <source>
        <dbReference type="EMBL" id="ADE15322.1"/>
    </source>
</evidence>
<dbReference type="Proteomes" id="UP000001844">
    <property type="component" value="Chromosome"/>
</dbReference>
<dbReference type="RefSeq" id="WP_013033185.1">
    <property type="nucleotide sequence ID" value="NC_013960.1"/>
</dbReference>
<feature type="domain" description="Transposase IS200-like" evidence="1">
    <location>
        <begin position="9"/>
        <end position="132"/>
    </location>
</feature>
<dbReference type="KEGG" id="nhl:Nhal_2231"/>
<dbReference type="GO" id="GO:0043565">
    <property type="term" value="F:sequence-specific DNA binding"/>
    <property type="evidence" value="ECO:0007669"/>
    <property type="project" value="TreeGrafter"/>
</dbReference>
<dbReference type="eggNOG" id="COG1943">
    <property type="taxonomic scope" value="Bacteria"/>
</dbReference>
<keyword evidence="3" id="KW-1185">Reference proteome</keyword>
<dbReference type="SUPFAM" id="SSF143422">
    <property type="entry name" value="Transposase IS200-like"/>
    <property type="match status" value="1"/>
</dbReference>
<evidence type="ECO:0000313" key="3">
    <source>
        <dbReference type="Proteomes" id="UP000001844"/>
    </source>
</evidence>
<dbReference type="GO" id="GO:0006313">
    <property type="term" value="P:DNA transposition"/>
    <property type="evidence" value="ECO:0007669"/>
    <property type="project" value="InterPro"/>
</dbReference>
<dbReference type="GO" id="GO:0004803">
    <property type="term" value="F:transposase activity"/>
    <property type="evidence" value="ECO:0007669"/>
    <property type="project" value="InterPro"/>
</dbReference>
<dbReference type="PANTHER" id="PTHR36966:SF1">
    <property type="entry name" value="REP-ASSOCIATED TYROSINE TRANSPOSASE"/>
    <property type="match status" value="1"/>
</dbReference>
<dbReference type="PANTHER" id="PTHR36966">
    <property type="entry name" value="REP-ASSOCIATED TYROSINE TRANSPOSASE"/>
    <property type="match status" value="1"/>
</dbReference>
<sequence length="175" mass="21315">MTDYRRYRIKGGCYFFTVALVDREQGVLIENIGQLRLAFREVMANHPFQIDAIVILPDHLHCIWTLPEGDDRFSMRWRQIKSAFSRQVPKVEARSKSRIKKRERGLWQRRFWEHGIRDDRDYRQHLDYIHYNPVKHGYVQRVVDWPYSSFHRFVGWGVYPQDWAGDEVNQEMDWE</sequence>
<organism evidence="2 3">
    <name type="scientific">Nitrosococcus halophilus (strain Nc4)</name>
    <dbReference type="NCBI Taxonomy" id="472759"/>
    <lineage>
        <taxon>Bacteria</taxon>
        <taxon>Pseudomonadati</taxon>
        <taxon>Pseudomonadota</taxon>
        <taxon>Gammaproteobacteria</taxon>
        <taxon>Chromatiales</taxon>
        <taxon>Chromatiaceae</taxon>
        <taxon>Nitrosococcus</taxon>
    </lineage>
</organism>
<dbReference type="EMBL" id="CP001798">
    <property type="protein sequence ID" value="ADE15322.1"/>
    <property type="molecule type" value="Genomic_DNA"/>
</dbReference>
<name>D5C599_NITHN</name>
<dbReference type="HOGENOM" id="CLU_068226_6_0_6"/>
<dbReference type="SMART" id="SM01321">
    <property type="entry name" value="Y1_Tnp"/>
    <property type="match status" value="1"/>
</dbReference>
<dbReference type="InterPro" id="IPR036515">
    <property type="entry name" value="Transposase_17_sf"/>
</dbReference>
<proteinExistence type="predicted"/>
<reference evidence="3" key="1">
    <citation type="submission" date="2010-04" db="EMBL/GenBank/DDBJ databases">
        <title>Complete genome sequence of Nitrosococcus halophilus Nc4, a salt-adapted, aerobic obligate ammonia-oxidizing sulfur purple bacterium.</title>
        <authorList>
            <consortium name="US DOE Joint Genome Institute"/>
            <person name="Campbell M.A."/>
            <person name="Malfatti S.A."/>
            <person name="Chain P.S.G."/>
            <person name="Heidelberg J.F."/>
            <person name="Ward B.B."/>
            <person name="Klotz M.G."/>
        </authorList>
    </citation>
    <scope>NUCLEOTIDE SEQUENCE [LARGE SCALE GENOMIC DNA]</scope>
    <source>
        <strain evidence="3">Nc4</strain>
    </source>
</reference>
<dbReference type="NCBIfam" id="NF047646">
    <property type="entry name" value="REP_Tyr_transpos"/>
    <property type="match status" value="1"/>
</dbReference>
<gene>
    <name evidence="2" type="ordered locus">Nhal_2231</name>
</gene>
<dbReference type="InterPro" id="IPR052715">
    <property type="entry name" value="RAYT_transposase"/>
</dbReference>
<dbReference type="OrthoDB" id="9794403at2"/>
<dbReference type="AlphaFoldDB" id="D5C599"/>
<dbReference type="InterPro" id="IPR002686">
    <property type="entry name" value="Transposase_17"/>
</dbReference>
<dbReference type="Gene3D" id="3.30.70.1290">
    <property type="entry name" value="Transposase IS200-like"/>
    <property type="match status" value="1"/>
</dbReference>
<dbReference type="STRING" id="472759.Nhal_2231"/>
<evidence type="ECO:0000259" key="1">
    <source>
        <dbReference type="SMART" id="SM01321"/>
    </source>
</evidence>
<protein>
    <recommendedName>
        <fullName evidence="1">Transposase IS200-like domain-containing protein</fullName>
    </recommendedName>
</protein>
<accession>D5C599</accession>